<feature type="compositionally biased region" description="Low complexity" evidence="1">
    <location>
        <begin position="209"/>
        <end position="223"/>
    </location>
</feature>
<protein>
    <submittedName>
        <fullName evidence="2">Uncharacterized protein</fullName>
    </submittedName>
</protein>
<evidence type="ECO:0000313" key="2">
    <source>
        <dbReference type="EMBL" id="KAI9243361.1"/>
    </source>
</evidence>
<gene>
    <name evidence="2" type="ORF">BDA99DRAFT_449175</name>
</gene>
<comment type="caution">
    <text evidence="2">The sequence shown here is derived from an EMBL/GenBank/DDBJ whole genome shotgun (WGS) entry which is preliminary data.</text>
</comment>
<dbReference type="Proteomes" id="UP001209540">
    <property type="component" value="Unassembled WGS sequence"/>
</dbReference>
<proteinExistence type="predicted"/>
<sequence>MVPIFESWSDNWVLENTFKQQHIAPFLLNIFPPRINIRDGESHIVDDPQSLLADYVGSYSSLAGKVFDILAVEVKPPKKVSSGQLQSDFVKTGKEMKDMLDTLVDNGIHDAIVAGFVIEGYKSRSYTMELVGEGVYLIVQRGKCELLRSPNDASRIPQLYEHFLQIRNLVLSTIHKIDNTPTITHAIHQAWKCPSAPTPQRTNKKRNSTSDTTSSLSTIPFNE</sequence>
<feature type="region of interest" description="Disordered" evidence="1">
    <location>
        <begin position="193"/>
        <end position="223"/>
    </location>
</feature>
<evidence type="ECO:0000313" key="3">
    <source>
        <dbReference type="Proteomes" id="UP001209540"/>
    </source>
</evidence>
<accession>A0AAD5JVT7</accession>
<organism evidence="2 3">
    <name type="scientific">Phascolomyces articulosus</name>
    <dbReference type="NCBI Taxonomy" id="60185"/>
    <lineage>
        <taxon>Eukaryota</taxon>
        <taxon>Fungi</taxon>
        <taxon>Fungi incertae sedis</taxon>
        <taxon>Mucoromycota</taxon>
        <taxon>Mucoromycotina</taxon>
        <taxon>Mucoromycetes</taxon>
        <taxon>Mucorales</taxon>
        <taxon>Lichtheimiaceae</taxon>
        <taxon>Phascolomyces</taxon>
    </lineage>
</organism>
<keyword evidence="3" id="KW-1185">Reference proteome</keyword>
<name>A0AAD5JVT7_9FUNG</name>
<reference evidence="2" key="2">
    <citation type="submission" date="2023-02" db="EMBL/GenBank/DDBJ databases">
        <authorList>
            <consortium name="DOE Joint Genome Institute"/>
            <person name="Mondo S.J."/>
            <person name="Chang Y."/>
            <person name="Wang Y."/>
            <person name="Ahrendt S."/>
            <person name="Andreopoulos W."/>
            <person name="Barry K."/>
            <person name="Beard J."/>
            <person name="Benny G.L."/>
            <person name="Blankenship S."/>
            <person name="Bonito G."/>
            <person name="Cuomo C."/>
            <person name="Desiro A."/>
            <person name="Gervers K.A."/>
            <person name="Hundley H."/>
            <person name="Kuo A."/>
            <person name="LaButti K."/>
            <person name="Lang B.F."/>
            <person name="Lipzen A."/>
            <person name="O'Donnell K."/>
            <person name="Pangilinan J."/>
            <person name="Reynolds N."/>
            <person name="Sandor L."/>
            <person name="Smith M.W."/>
            <person name="Tsang A."/>
            <person name="Grigoriev I.V."/>
            <person name="Stajich J.E."/>
            <person name="Spatafora J.W."/>
        </authorList>
    </citation>
    <scope>NUCLEOTIDE SEQUENCE</scope>
    <source>
        <strain evidence="2">RSA 2281</strain>
    </source>
</reference>
<reference evidence="2" key="1">
    <citation type="journal article" date="2022" name="IScience">
        <title>Evolution of zygomycete secretomes and the origins of terrestrial fungal ecologies.</title>
        <authorList>
            <person name="Chang Y."/>
            <person name="Wang Y."/>
            <person name="Mondo S."/>
            <person name="Ahrendt S."/>
            <person name="Andreopoulos W."/>
            <person name="Barry K."/>
            <person name="Beard J."/>
            <person name="Benny G.L."/>
            <person name="Blankenship S."/>
            <person name="Bonito G."/>
            <person name="Cuomo C."/>
            <person name="Desiro A."/>
            <person name="Gervers K.A."/>
            <person name="Hundley H."/>
            <person name="Kuo A."/>
            <person name="LaButti K."/>
            <person name="Lang B.F."/>
            <person name="Lipzen A."/>
            <person name="O'Donnell K."/>
            <person name="Pangilinan J."/>
            <person name="Reynolds N."/>
            <person name="Sandor L."/>
            <person name="Smith M.E."/>
            <person name="Tsang A."/>
            <person name="Grigoriev I.V."/>
            <person name="Stajich J.E."/>
            <person name="Spatafora J.W."/>
        </authorList>
    </citation>
    <scope>NUCLEOTIDE SEQUENCE</scope>
    <source>
        <strain evidence="2">RSA 2281</strain>
    </source>
</reference>
<dbReference type="AlphaFoldDB" id="A0AAD5JVT7"/>
<dbReference type="EMBL" id="JAIXMP010000074">
    <property type="protein sequence ID" value="KAI9243361.1"/>
    <property type="molecule type" value="Genomic_DNA"/>
</dbReference>
<evidence type="ECO:0000256" key="1">
    <source>
        <dbReference type="SAM" id="MobiDB-lite"/>
    </source>
</evidence>